<comment type="caution">
    <text evidence="1">The sequence shown here is derived from an EMBL/GenBank/DDBJ whole genome shotgun (WGS) entry which is preliminary data.</text>
</comment>
<dbReference type="InterPro" id="IPR002347">
    <property type="entry name" value="SDR_fam"/>
</dbReference>
<dbReference type="Proteomes" id="UP001224890">
    <property type="component" value="Unassembled WGS sequence"/>
</dbReference>
<dbReference type="Gene3D" id="3.40.50.720">
    <property type="entry name" value="NAD(P)-binding Rossmann-like Domain"/>
    <property type="match status" value="1"/>
</dbReference>
<organism evidence="1 2">
    <name type="scientific">Colletotrichum godetiae</name>
    <dbReference type="NCBI Taxonomy" id="1209918"/>
    <lineage>
        <taxon>Eukaryota</taxon>
        <taxon>Fungi</taxon>
        <taxon>Dikarya</taxon>
        <taxon>Ascomycota</taxon>
        <taxon>Pezizomycotina</taxon>
        <taxon>Sordariomycetes</taxon>
        <taxon>Hypocreomycetidae</taxon>
        <taxon>Glomerellales</taxon>
        <taxon>Glomerellaceae</taxon>
        <taxon>Colletotrichum</taxon>
        <taxon>Colletotrichum acutatum species complex</taxon>
    </lineage>
</organism>
<dbReference type="PANTHER" id="PTHR42820">
    <property type="entry name" value="SHORT-CHAIN DEHYDROGENASE REDUCTASE"/>
    <property type="match status" value="1"/>
</dbReference>
<sequence length="196" mass="21347">MPERLKGRNIIITGAAGQACSIASILMLEKVRDVLANSCGRLVTCVIDVSNKSEVEQAVNHLGRWGGLDVIFNNAGTMYPYDVDAHECPSEIWDKTFDISIKGVYVINNATYTVSKGTVMAPTRELAIIHAREERLLQKATREVYFPTGCFGEAIEQADESSFINAHDMVVDGGLTKAYVTPEGPATEAPRNLGKV</sequence>
<protein>
    <submittedName>
        <fullName evidence="1">Uncharacterized protein</fullName>
    </submittedName>
</protein>
<accession>A0AAJ0EX16</accession>
<dbReference type="PROSITE" id="PS51257">
    <property type="entry name" value="PROKAR_LIPOPROTEIN"/>
    <property type="match status" value="1"/>
</dbReference>
<proteinExistence type="predicted"/>
<evidence type="ECO:0000313" key="2">
    <source>
        <dbReference type="Proteomes" id="UP001224890"/>
    </source>
</evidence>
<dbReference type="Pfam" id="PF13561">
    <property type="entry name" value="adh_short_C2"/>
    <property type="match status" value="1"/>
</dbReference>
<reference evidence="1" key="1">
    <citation type="submission" date="2021-06" db="EMBL/GenBank/DDBJ databases">
        <title>Comparative genomics, transcriptomics and evolutionary studies reveal genomic signatures of adaptation to plant cell wall in hemibiotrophic fungi.</title>
        <authorList>
            <consortium name="DOE Joint Genome Institute"/>
            <person name="Baroncelli R."/>
            <person name="Diaz J.F."/>
            <person name="Benocci T."/>
            <person name="Peng M."/>
            <person name="Battaglia E."/>
            <person name="Haridas S."/>
            <person name="Andreopoulos W."/>
            <person name="Labutti K."/>
            <person name="Pangilinan J."/>
            <person name="Floch G.L."/>
            <person name="Makela M.R."/>
            <person name="Henrissat B."/>
            <person name="Grigoriev I.V."/>
            <person name="Crouch J.A."/>
            <person name="De Vries R.P."/>
            <person name="Sukno S.A."/>
            <person name="Thon M.R."/>
        </authorList>
    </citation>
    <scope>NUCLEOTIDE SEQUENCE</scope>
    <source>
        <strain evidence="1">CBS 193.32</strain>
    </source>
</reference>
<dbReference type="PANTHER" id="PTHR42820:SF1">
    <property type="entry name" value="SHORT-CHAIN DEHYDROGENASE_REDUCTASE FAMILY PROTEIN"/>
    <property type="match status" value="1"/>
</dbReference>
<dbReference type="RefSeq" id="XP_060434214.1">
    <property type="nucleotide sequence ID" value="XM_060577926.1"/>
</dbReference>
<evidence type="ECO:0000313" key="1">
    <source>
        <dbReference type="EMBL" id="KAK1690519.1"/>
    </source>
</evidence>
<dbReference type="GeneID" id="85462452"/>
<dbReference type="EMBL" id="JAHMHR010000006">
    <property type="protein sequence ID" value="KAK1690519.1"/>
    <property type="molecule type" value="Genomic_DNA"/>
</dbReference>
<gene>
    <name evidence="1" type="ORF">BDP55DRAFT_701601</name>
</gene>
<dbReference type="SUPFAM" id="SSF51735">
    <property type="entry name" value="NAD(P)-binding Rossmann-fold domains"/>
    <property type="match status" value="1"/>
</dbReference>
<dbReference type="InterPro" id="IPR036291">
    <property type="entry name" value="NAD(P)-bd_dom_sf"/>
</dbReference>
<keyword evidence="2" id="KW-1185">Reference proteome</keyword>
<name>A0AAJ0EX16_9PEZI</name>
<dbReference type="AlphaFoldDB" id="A0AAJ0EX16"/>